<dbReference type="Proteomes" id="UP001370758">
    <property type="component" value="Unassembled WGS sequence"/>
</dbReference>
<name>A0AAV9VYZ7_9PEZI</name>
<dbReference type="EMBL" id="JAVHJL010000008">
    <property type="protein sequence ID" value="KAK6499019.1"/>
    <property type="molecule type" value="Genomic_DNA"/>
</dbReference>
<sequence length="556" mass="63169">MKASQTSPDVQYIQYKLDRNLSHHAFTHCRPPTPQPSSPIIPTGLSRLPNELLFQIFSYLLTSSSPIIISDFEKQDATSTTSSYSNFTNRLVNHYIGASSGLFLADKKISNAALTVLYSSNRFILKLRVNFTRAFLVSIGEANRARIKYIQFGAYSKLSATTWQYNLKREFARLGGDLTSMEAVRWVEYKLEWTHGKNYPIGDAGDGEVAKVERRDLNKFHGKLLEVWDAEANHFRVEVISSPPPPDISVVNQQSGLLSLPDNVLKKILSYCHLQKEVLLSGPHNYFTLHRTLSVGPLDVILKHHSPCFDYFSLFLVSKRISTMMRQVVYSGTKFRVRDRGLVVLSSVLSQHDFNKIKDVELVLGHPNQERMKFVVLCLKGAIWRFLREESTVEKIAIKFDRLAVPYLGTIVPILKELRKKCKLTIVETLETGTNLKMGDSFGVDMGKKNDIGWILNDESAAVWTWSWAQNGWMDFNEVIGREEGERDRVGKVNGLKERKGSSSKGKEKVEEKKDDTAGPADGGQRRLSATKVEESMRRRVSKSKDMFKKWVSDLH</sequence>
<dbReference type="InterPro" id="IPR038883">
    <property type="entry name" value="AN11006-like"/>
</dbReference>
<reference evidence="2 3" key="1">
    <citation type="submission" date="2023-08" db="EMBL/GenBank/DDBJ databases">
        <authorList>
            <person name="Palmer J.M."/>
        </authorList>
    </citation>
    <scope>NUCLEOTIDE SEQUENCE [LARGE SCALE GENOMIC DNA]</scope>
    <source>
        <strain evidence="2 3">TWF481</strain>
    </source>
</reference>
<proteinExistence type="predicted"/>
<keyword evidence="3" id="KW-1185">Reference proteome</keyword>
<feature type="region of interest" description="Disordered" evidence="1">
    <location>
        <begin position="490"/>
        <end position="545"/>
    </location>
</feature>
<comment type="caution">
    <text evidence="2">The sequence shown here is derived from an EMBL/GenBank/DDBJ whole genome shotgun (WGS) entry which is preliminary data.</text>
</comment>
<evidence type="ECO:0000313" key="3">
    <source>
        <dbReference type="Proteomes" id="UP001370758"/>
    </source>
</evidence>
<feature type="compositionally biased region" description="Basic and acidic residues" evidence="1">
    <location>
        <begin position="532"/>
        <end position="545"/>
    </location>
</feature>
<dbReference type="PANTHER" id="PTHR42085">
    <property type="entry name" value="F-BOX DOMAIN-CONTAINING PROTEIN"/>
    <property type="match status" value="1"/>
</dbReference>
<dbReference type="PANTHER" id="PTHR42085:SF8">
    <property type="entry name" value="F-BOX DOMAIN-CONTAINING PROTEIN"/>
    <property type="match status" value="1"/>
</dbReference>
<dbReference type="AlphaFoldDB" id="A0AAV9VYZ7"/>
<gene>
    <name evidence="2" type="ORF">TWF481_011588</name>
</gene>
<evidence type="ECO:0000313" key="2">
    <source>
        <dbReference type="EMBL" id="KAK6499019.1"/>
    </source>
</evidence>
<evidence type="ECO:0000256" key="1">
    <source>
        <dbReference type="SAM" id="MobiDB-lite"/>
    </source>
</evidence>
<organism evidence="2 3">
    <name type="scientific">Arthrobotrys musiformis</name>
    <dbReference type="NCBI Taxonomy" id="47236"/>
    <lineage>
        <taxon>Eukaryota</taxon>
        <taxon>Fungi</taxon>
        <taxon>Dikarya</taxon>
        <taxon>Ascomycota</taxon>
        <taxon>Pezizomycotina</taxon>
        <taxon>Orbiliomycetes</taxon>
        <taxon>Orbiliales</taxon>
        <taxon>Orbiliaceae</taxon>
        <taxon>Arthrobotrys</taxon>
    </lineage>
</organism>
<accession>A0AAV9VYZ7</accession>
<protein>
    <recommendedName>
        <fullName evidence="4">F-box domain-containing protein</fullName>
    </recommendedName>
</protein>
<evidence type="ECO:0008006" key="4">
    <source>
        <dbReference type="Google" id="ProtNLM"/>
    </source>
</evidence>
<feature type="compositionally biased region" description="Basic and acidic residues" evidence="1">
    <location>
        <begin position="490"/>
        <end position="517"/>
    </location>
</feature>